<proteinExistence type="predicted"/>
<evidence type="ECO:0000313" key="2">
    <source>
        <dbReference type="Proteomes" id="UP000735302"/>
    </source>
</evidence>
<keyword evidence="2" id="KW-1185">Reference proteome</keyword>
<organism evidence="1 2">
    <name type="scientific">Plakobranchus ocellatus</name>
    <dbReference type="NCBI Taxonomy" id="259542"/>
    <lineage>
        <taxon>Eukaryota</taxon>
        <taxon>Metazoa</taxon>
        <taxon>Spiralia</taxon>
        <taxon>Lophotrochozoa</taxon>
        <taxon>Mollusca</taxon>
        <taxon>Gastropoda</taxon>
        <taxon>Heterobranchia</taxon>
        <taxon>Euthyneura</taxon>
        <taxon>Panpulmonata</taxon>
        <taxon>Sacoglossa</taxon>
        <taxon>Placobranchoidea</taxon>
        <taxon>Plakobranchidae</taxon>
        <taxon>Plakobranchus</taxon>
    </lineage>
</organism>
<dbReference type="EMBL" id="BLXT01000945">
    <property type="protein sequence ID" value="GFN81763.1"/>
    <property type="molecule type" value="Genomic_DNA"/>
</dbReference>
<reference evidence="1 2" key="1">
    <citation type="journal article" date="2021" name="Elife">
        <title>Chloroplast acquisition without the gene transfer in kleptoplastic sea slugs, Plakobranchus ocellatus.</title>
        <authorList>
            <person name="Maeda T."/>
            <person name="Takahashi S."/>
            <person name="Yoshida T."/>
            <person name="Shimamura S."/>
            <person name="Takaki Y."/>
            <person name="Nagai Y."/>
            <person name="Toyoda A."/>
            <person name="Suzuki Y."/>
            <person name="Arimoto A."/>
            <person name="Ishii H."/>
            <person name="Satoh N."/>
            <person name="Nishiyama T."/>
            <person name="Hasebe M."/>
            <person name="Maruyama T."/>
            <person name="Minagawa J."/>
            <person name="Obokata J."/>
            <person name="Shigenobu S."/>
        </authorList>
    </citation>
    <scope>NUCLEOTIDE SEQUENCE [LARGE SCALE GENOMIC DNA]</scope>
</reference>
<accession>A0AAV3YFK6</accession>
<evidence type="ECO:0000313" key="1">
    <source>
        <dbReference type="EMBL" id="GFN81763.1"/>
    </source>
</evidence>
<dbReference type="Proteomes" id="UP000735302">
    <property type="component" value="Unassembled WGS sequence"/>
</dbReference>
<comment type="caution">
    <text evidence="1">The sequence shown here is derived from an EMBL/GenBank/DDBJ whole genome shotgun (WGS) entry which is preliminary data.</text>
</comment>
<name>A0AAV3YFK6_9GAST</name>
<gene>
    <name evidence="1" type="ORF">PoB_000826900</name>
</gene>
<sequence length="112" mass="12744">MGHWSNFNLFNLTTKLLVHYMNYKSKDNEIWIMRRRSLSSWSFKTANAAIGTVYKLNLDIIVRGCKAGWKAVQMRALKHKAVTNCCNRKALKASSVTPGASTILFPHTVRSK</sequence>
<dbReference type="AlphaFoldDB" id="A0AAV3YFK6"/>
<protein>
    <submittedName>
        <fullName evidence="1">Uncharacterized protein</fullName>
    </submittedName>
</protein>